<dbReference type="EMBL" id="QYUN01000003">
    <property type="protein sequence ID" value="RJF96642.1"/>
    <property type="molecule type" value="Genomic_DNA"/>
</dbReference>
<dbReference type="AlphaFoldDB" id="A0A418WVA8"/>
<reference evidence="1 2" key="1">
    <citation type="submission" date="2018-09" db="EMBL/GenBank/DDBJ databases">
        <authorList>
            <person name="Zhu H."/>
        </authorList>
    </citation>
    <scope>NUCLEOTIDE SEQUENCE [LARGE SCALE GENOMIC DNA]</scope>
    <source>
        <strain evidence="1 2">K2R10-39</strain>
    </source>
</reference>
<dbReference type="RefSeq" id="WP_147375875.1">
    <property type="nucleotide sequence ID" value="NZ_QYUN01000003.1"/>
</dbReference>
<accession>A0A418WVA8</accession>
<sequence length="66" mass="7048">MAALITSGKLPLVLVAEMSDGGRMVAEPIFVAAAKESILFMEKEPFFNAESFIEAVLRHSGVDGHA</sequence>
<proteinExistence type="predicted"/>
<name>A0A418WVA8_9BURK</name>
<dbReference type="Proteomes" id="UP000285190">
    <property type="component" value="Unassembled WGS sequence"/>
</dbReference>
<keyword evidence="2" id="KW-1185">Reference proteome</keyword>
<gene>
    <name evidence="1" type="ORF">D3870_19655</name>
</gene>
<evidence type="ECO:0000313" key="1">
    <source>
        <dbReference type="EMBL" id="RJF96642.1"/>
    </source>
</evidence>
<evidence type="ECO:0000313" key="2">
    <source>
        <dbReference type="Proteomes" id="UP000285190"/>
    </source>
</evidence>
<organism evidence="1 2">
    <name type="scientific">Noviherbaspirillum cavernae</name>
    <dbReference type="NCBI Taxonomy" id="2320862"/>
    <lineage>
        <taxon>Bacteria</taxon>
        <taxon>Pseudomonadati</taxon>
        <taxon>Pseudomonadota</taxon>
        <taxon>Betaproteobacteria</taxon>
        <taxon>Burkholderiales</taxon>
        <taxon>Oxalobacteraceae</taxon>
        <taxon>Noviherbaspirillum</taxon>
    </lineage>
</organism>
<protein>
    <submittedName>
        <fullName evidence="1">Uncharacterized protein</fullName>
    </submittedName>
</protein>
<comment type="caution">
    <text evidence="1">The sequence shown here is derived from an EMBL/GenBank/DDBJ whole genome shotgun (WGS) entry which is preliminary data.</text>
</comment>